<accession>A0A512DLQ3</accession>
<gene>
    <name evidence="1" type="ORF">SAE02_15450</name>
</gene>
<reference evidence="1 2" key="1">
    <citation type="submission" date="2019-07" db="EMBL/GenBank/DDBJ databases">
        <title>Whole genome shotgun sequence of Skermanella aerolata NBRC 106429.</title>
        <authorList>
            <person name="Hosoyama A."/>
            <person name="Uohara A."/>
            <person name="Ohji S."/>
            <person name="Ichikawa N."/>
        </authorList>
    </citation>
    <scope>NUCLEOTIDE SEQUENCE [LARGE SCALE GENOMIC DNA]</scope>
    <source>
        <strain evidence="1 2">NBRC 106429</strain>
    </source>
</reference>
<sequence>MTQRTVPSTITFNKPFHLSGFEEPLQAGTYKVETLEELIEGLSFPAWRRIETLLFLLQPPGQPKLTQVAVVDPIELEEARSRDQEAA</sequence>
<evidence type="ECO:0000313" key="2">
    <source>
        <dbReference type="Proteomes" id="UP000321523"/>
    </source>
</evidence>
<dbReference type="EMBL" id="BJYZ01000006">
    <property type="protein sequence ID" value="GEO37397.1"/>
    <property type="molecule type" value="Genomic_DNA"/>
</dbReference>
<dbReference type="AlphaFoldDB" id="A0A512DLQ3"/>
<dbReference type="RefSeq" id="WP_044427075.1">
    <property type="nucleotide sequence ID" value="NZ_BJYZ01000006.1"/>
</dbReference>
<organism evidence="1 2">
    <name type="scientific">Skermanella aerolata</name>
    <dbReference type="NCBI Taxonomy" id="393310"/>
    <lineage>
        <taxon>Bacteria</taxon>
        <taxon>Pseudomonadati</taxon>
        <taxon>Pseudomonadota</taxon>
        <taxon>Alphaproteobacteria</taxon>
        <taxon>Rhodospirillales</taxon>
        <taxon>Azospirillaceae</taxon>
        <taxon>Skermanella</taxon>
    </lineage>
</organism>
<comment type="caution">
    <text evidence="1">The sequence shown here is derived from an EMBL/GenBank/DDBJ whole genome shotgun (WGS) entry which is preliminary data.</text>
</comment>
<dbReference type="Proteomes" id="UP000321523">
    <property type="component" value="Unassembled WGS sequence"/>
</dbReference>
<proteinExistence type="predicted"/>
<dbReference type="OrthoDB" id="8378722at2"/>
<protein>
    <submittedName>
        <fullName evidence="1">Uncharacterized protein</fullName>
    </submittedName>
</protein>
<keyword evidence="2" id="KW-1185">Reference proteome</keyword>
<evidence type="ECO:0000313" key="1">
    <source>
        <dbReference type="EMBL" id="GEO37397.1"/>
    </source>
</evidence>
<name>A0A512DLQ3_9PROT</name>